<dbReference type="EMBL" id="QGKY02000094">
    <property type="protein sequence ID" value="KAF2602723.1"/>
    <property type="molecule type" value="Genomic_DNA"/>
</dbReference>
<dbReference type="InterPro" id="IPR004864">
    <property type="entry name" value="LEA_2"/>
</dbReference>
<feature type="signal peptide" evidence="2">
    <location>
        <begin position="1"/>
        <end position="27"/>
    </location>
</feature>
<evidence type="ECO:0000256" key="1">
    <source>
        <dbReference type="ARBA" id="ARBA00005960"/>
    </source>
</evidence>
<proteinExistence type="inferred from homology"/>
<accession>A0A8S9LB16</accession>
<feature type="chain" id="PRO_5035748560" description="Water stress and hypersensitive response domain-containing protein" evidence="2">
    <location>
        <begin position="28"/>
        <end position="270"/>
    </location>
</feature>
<sequence>MTALREKLQIALFSLLFLQLVYLPSNATPDLSLYRALDKKLYLLIFSKPFGATSDKTVWHFFEKNCVESALKFLGDLTHTYFVGNAPMAHMVIQATEEMLVHMRRRKASAERIKHACIDHHLAHRSTLSSTAAIFTDIFNETAFAKLPLNLGFNLPLLGSTSPILRELINITSADCIFKKHLICHLTRTIASGTIPDPGSLVGKGTTVLDVPVKVAYGIAVSLMKDIGSDWDIDYQLDIGLTIDIPVVGDITIPVCTKGQIKLPSLRDFF</sequence>
<dbReference type="GO" id="GO:0009269">
    <property type="term" value="P:response to desiccation"/>
    <property type="evidence" value="ECO:0007669"/>
    <property type="project" value="InterPro"/>
</dbReference>
<organism evidence="4">
    <name type="scientific">Brassica cretica</name>
    <name type="common">Mustard</name>
    <dbReference type="NCBI Taxonomy" id="69181"/>
    <lineage>
        <taxon>Eukaryota</taxon>
        <taxon>Viridiplantae</taxon>
        <taxon>Streptophyta</taxon>
        <taxon>Embryophyta</taxon>
        <taxon>Tracheophyta</taxon>
        <taxon>Spermatophyta</taxon>
        <taxon>Magnoliopsida</taxon>
        <taxon>eudicotyledons</taxon>
        <taxon>Gunneridae</taxon>
        <taxon>Pentapetalae</taxon>
        <taxon>rosids</taxon>
        <taxon>malvids</taxon>
        <taxon>Brassicales</taxon>
        <taxon>Brassicaceae</taxon>
        <taxon>Brassiceae</taxon>
        <taxon>Brassica</taxon>
    </lineage>
</organism>
<dbReference type="Pfam" id="PF03168">
    <property type="entry name" value="LEA_2"/>
    <property type="match status" value="1"/>
</dbReference>
<dbReference type="InterPro" id="IPR013990">
    <property type="entry name" value="WHy-dom"/>
</dbReference>
<reference evidence="4" key="1">
    <citation type="submission" date="2019-12" db="EMBL/GenBank/DDBJ databases">
        <title>Genome sequencing and annotation of Brassica cretica.</title>
        <authorList>
            <person name="Studholme D.J."/>
            <person name="Sarris P.F."/>
        </authorList>
    </citation>
    <scope>NUCLEOTIDE SEQUENCE</scope>
    <source>
        <strain evidence="4">PFS-102/07</strain>
        <tissue evidence="4">Leaf</tissue>
    </source>
</reference>
<comment type="caution">
    <text evidence="4">The sequence shown here is derived from an EMBL/GenBank/DDBJ whole genome shotgun (WGS) entry which is preliminary data.</text>
</comment>
<evidence type="ECO:0000313" key="4">
    <source>
        <dbReference type="EMBL" id="KAF2602723.1"/>
    </source>
</evidence>
<feature type="domain" description="Water stress and hypersensitive response" evidence="3">
    <location>
        <begin position="169"/>
        <end position="260"/>
    </location>
</feature>
<dbReference type="Gene3D" id="3.90.79.10">
    <property type="entry name" value="Nucleoside Triphosphate Pyrophosphohydrolase"/>
    <property type="match status" value="1"/>
</dbReference>
<dbReference type="PANTHER" id="PTHR31459">
    <property type="match status" value="1"/>
</dbReference>
<evidence type="ECO:0000259" key="3">
    <source>
        <dbReference type="SMART" id="SM00769"/>
    </source>
</evidence>
<keyword evidence="2" id="KW-0732">Signal</keyword>
<dbReference type="SUPFAM" id="SSF117070">
    <property type="entry name" value="LEA14-like"/>
    <property type="match status" value="1"/>
</dbReference>
<dbReference type="InterPro" id="IPR045043">
    <property type="entry name" value="Lea14-like"/>
</dbReference>
<protein>
    <recommendedName>
        <fullName evidence="3">Water stress and hypersensitive response domain-containing protein</fullName>
    </recommendedName>
</protein>
<evidence type="ECO:0000256" key="2">
    <source>
        <dbReference type="SAM" id="SignalP"/>
    </source>
</evidence>
<dbReference type="Gene3D" id="2.60.40.1820">
    <property type="match status" value="1"/>
</dbReference>
<dbReference type="GO" id="GO:0005829">
    <property type="term" value="C:cytosol"/>
    <property type="evidence" value="ECO:0007669"/>
    <property type="project" value="TreeGrafter"/>
</dbReference>
<dbReference type="AlphaFoldDB" id="A0A8S9LB16"/>
<name>A0A8S9LB16_BRACR</name>
<dbReference type="SMART" id="SM00769">
    <property type="entry name" value="WHy"/>
    <property type="match status" value="1"/>
</dbReference>
<dbReference type="PANTHER" id="PTHR31459:SF18">
    <property type="entry name" value="WATER STRESS AND HYPERSENSITIVE RESPONSE DOMAIN-CONTAINING PROTEIN"/>
    <property type="match status" value="1"/>
</dbReference>
<comment type="similarity">
    <text evidence="1">Belongs to the LEA type 2 family.</text>
</comment>
<gene>
    <name evidence="4" type="ORF">F2Q70_00024378</name>
</gene>